<sequence length="63" mass="6107">MPGAEAARPPRSPRRAVVRGGAVAAGALPALPLVLSAQPAVAATGMGTCPLPDTPVAAARLLV</sequence>
<dbReference type="PROSITE" id="PS51318">
    <property type="entry name" value="TAT"/>
    <property type="match status" value="1"/>
</dbReference>
<dbReference type="EMBL" id="CP086322">
    <property type="protein sequence ID" value="UQA91889.1"/>
    <property type="molecule type" value="Genomic_DNA"/>
</dbReference>
<feature type="signal peptide" evidence="1">
    <location>
        <begin position="1"/>
        <end position="42"/>
    </location>
</feature>
<protein>
    <submittedName>
        <fullName evidence="2">Uncharacterized protein</fullName>
    </submittedName>
</protein>
<organism evidence="2 3">
    <name type="scientific">Streptomyces halobius</name>
    <dbReference type="NCBI Taxonomy" id="2879846"/>
    <lineage>
        <taxon>Bacteria</taxon>
        <taxon>Bacillati</taxon>
        <taxon>Actinomycetota</taxon>
        <taxon>Actinomycetes</taxon>
        <taxon>Kitasatosporales</taxon>
        <taxon>Streptomycetaceae</taxon>
        <taxon>Streptomyces</taxon>
    </lineage>
</organism>
<evidence type="ECO:0000313" key="3">
    <source>
        <dbReference type="Proteomes" id="UP000830115"/>
    </source>
</evidence>
<evidence type="ECO:0000313" key="2">
    <source>
        <dbReference type="EMBL" id="UQA91889.1"/>
    </source>
</evidence>
<keyword evidence="1" id="KW-0732">Signal</keyword>
<name>A0ABY4M4Z4_9ACTN</name>
<dbReference type="InterPro" id="IPR006311">
    <property type="entry name" value="TAT_signal"/>
</dbReference>
<evidence type="ECO:0000256" key="1">
    <source>
        <dbReference type="SAM" id="SignalP"/>
    </source>
</evidence>
<keyword evidence="3" id="KW-1185">Reference proteome</keyword>
<accession>A0ABY4M4Z4</accession>
<dbReference type="Proteomes" id="UP000830115">
    <property type="component" value="Chromosome"/>
</dbReference>
<gene>
    <name evidence="2" type="ORF">K9S39_08495</name>
</gene>
<proteinExistence type="predicted"/>
<dbReference type="RefSeq" id="WP_248862703.1">
    <property type="nucleotide sequence ID" value="NZ_CP086322.1"/>
</dbReference>
<feature type="chain" id="PRO_5046486323" evidence="1">
    <location>
        <begin position="43"/>
        <end position="63"/>
    </location>
</feature>
<reference evidence="2" key="1">
    <citation type="submission" date="2021-10" db="EMBL/GenBank/DDBJ databases">
        <title>Streptomyces nigrumlapis sp.nov.,an antimicrobial producing actinobacterium isolated from Black Gobi rocks.</title>
        <authorList>
            <person name="Wen Y."/>
            <person name="Zhang W."/>
            <person name="Liu X.G."/>
        </authorList>
    </citation>
    <scope>NUCLEOTIDE SEQUENCE</scope>
    <source>
        <strain evidence="2">ST13-2-2</strain>
    </source>
</reference>